<name>A0A4R0VEJ8_BIFLL</name>
<dbReference type="InterPro" id="IPR052021">
    <property type="entry name" value="Type-I_RS_S_subunit"/>
</dbReference>
<accession>A0A4R0VEJ8</accession>
<evidence type="ECO:0000256" key="3">
    <source>
        <dbReference type="ARBA" id="ARBA00023125"/>
    </source>
</evidence>
<protein>
    <submittedName>
        <fullName evidence="5">Restriction endonuclease S subunit</fullName>
    </submittedName>
</protein>
<evidence type="ECO:0000313" key="6">
    <source>
        <dbReference type="Proteomes" id="UP000292787"/>
    </source>
</evidence>
<proteinExistence type="inferred from homology"/>
<dbReference type="Pfam" id="PF01420">
    <property type="entry name" value="Methylase_S"/>
    <property type="match status" value="2"/>
</dbReference>
<dbReference type="RefSeq" id="WP_131206179.1">
    <property type="nucleotide sequence ID" value="NZ_SHTF01000024.1"/>
</dbReference>
<keyword evidence="3" id="KW-0238">DNA-binding</keyword>
<feature type="domain" description="Type I restriction modification DNA specificity" evidence="4">
    <location>
        <begin position="216"/>
        <end position="382"/>
    </location>
</feature>
<dbReference type="InterPro" id="IPR000055">
    <property type="entry name" value="Restrct_endonuc_typeI_TRD"/>
</dbReference>
<dbReference type="GO" id="GO:0004519">
    <property type="term" value="F:endonuclease activity"/>
    <property type="evidence" value="ECO:0007669"/>
    <property type="project" value="UniProtKB-KW"/>
</dbReference>
<feature type="domain" description="Type I restriction modification DNA specificity" evidence="4">
    <location>
        <begin position="17"/>
        <end position="187"/>
    </location>
</feature>
<dbReference type="AlphaFoldDB" id="A0A4R0VEJ8"/>
<dbReference type="Gene3D" id="1.10.287.1120">
    <property type="entry name" value="Bipartite methylase S protein"/>
    <property type="match status" value="1"/>
</dbReference>
<comment type="caution">
    <text evidence="5">The sequence shown here is derived from an EMBL/GenBank/DDBJ whole genome shotgun (WGS) entry which is preliminary data.</text>
</comment>
<comment type="similarity">
    <text evidence="1">Belongs to the type-I restriction system S methylase family.</text>
</comment>
<dbReference type="Proteomes" id="UP000292787">
    <property type="component" value="Unassembled WGS sequence"/>
</dbReference>
<sequence length="395" mass="43636">MTEQAKVPAIRFAGFTDPWEQRKLGELALTYSGGTPSAGNSAYYGGEIPFIRSAEIDCDSTELSLTVAGLNNSSAKLVDKGMVLYAMYGATSGEVAISKIKGAINQAILAMDASDMAANRFIAYWLRRQKKSITETFLQGGQGNLSGAIIKELGIPQPSLDEQRQIGSFFSNLDDLITLHQRKYDKLVIFKKSMLEKMFPKDGESVPEIRFAGFTDPWEQRKLGEIVSIGAGAPPSAFSAGNFLYVKVDDLNESSHFQFDSAQRVDANTAVKPIRKGSIIFAKRGAAILGNKVRVLGKTAYIDTNMMALEPRGVDADFLWLFINQTGLYRIADTSTIPQINNKHIEPYPVDIPNMAEQQAIGTFFSRLDDLITLHQRKLELLQNIKKSLLDKMFV</sequence>
<keyword evidence="5" id="KW-0378">Hydrolase</keyword>
<evidence type="ECO:0000256" key="1">
    <source>
        <dbReference type="ARBA" id="ARBA00010923"/>
    </source>
</evidence>
<gene>
    <name evidence="5" type="ORF">MCC10116_1692</name>
</gene>
<keyword evidence="5" id="KW-0540">Nuclease</keyword>
<dbReference type="Gene3D" id="3.90.220.20">
    <property type="entry name" value="DNA methylase specificity domains"/>
    <property type="match status" value="2"/>
</dbReference>
<evidence type="ECO:0000313" key="5">
    <source>
        <dbReference type="EMBL" id="TCF62714.1"/>
    </source>
</evidence>
<keyword evidence="2" id="KW-0680">Restriction system</keyword>
<dbReference type="PANTHER" id="PTHR30408">
    <property type="entry name" value="TYPE-1 RESTRICTION ENZYME ECOKI SPECIFICITY PROTEIN"/>
    <property type="match status" value="1"/>
</dbReference>
<evidence type="ECO:0000256" key="2">
    <source>
        <dbReference type="ARBA" id="ARBA00022747"/>
    </source>
</evidence>
<dbReference type="GO" id="GO:0003677">
    <property type="term" value="F:DNA binding"/>
    <property type="evidence" value="ECO:0007669"/>
    <property type="project" value="UniProtKB-KW"/>
</dbReference>
<organism evidence="5 6">
    <name type="scientific">Bifidobacterium longum subsp. longum</name>
    <dbReference type="NCBI Taxonomy" id="1679"/>
    <lineage>
        <taxon>Bacteria</taxon>
        <taxon>Bacillati</taxon>
        <taxon>Actinomycetota</taxon>
        <taxon>Actinomycetes</taxon>
        <taxon>Bifidobacteriales</taxon>
        <taxon>Bifidobacteriaceae</taxon>
        <taxon>Bifidobacterium</taxon>
    </lineage>
</organism>
<reference evidence="5 6" key="1">
    <citation type="journal article" date="2018" name="Sci. Rep.">
        <title>Genomic diversity and distribution of Bifidobacterium longum subsp. longum across the human lifespan.</title>
        <authorList>
            <person name="Odamaki T."/>
            <person name="Bottacini F."/>
            <person name="Kato K."/>
            <person name="Mitsuyama E."/>
            <person name="Yoshida K."/>
            <person name="Horigome A."/>
            <person name="Xiao J.Z."/>
            <person name="van Sinderen D."/>
        </authorList>
    </citation>
    <scope>NUCLEOTIDE SEQUENCE [LARGE SCALE GENOMIC DNA]</scope>
    <source>
        <strain evidence="5 6">MCC10116</strain>
    </source>
</reference>
<dbReference type="EMBL" id="SHTF01000024">
    <property type="protein sequence ID" value="TCF62714.1"/>
    <property type="molecule type" value="Genomic_DNA"/>
</dbReference>
<dbReference type="PANTHER" id="PTHR30408:SF12">
    <property type="entry name" value="TYPE I RESTRICTION ENZYME MJAVIII SPECIFICITY SUBUNIT"/>
    <property type="match status" value="1"/>
</dbReference>
<keyword evidence="5" id="KW-0255">Endonuclease</keyword>
<evidence type="ECO:0000259" key="4">
    <source>
        <dbReference type="Pfam" id="PF01420"/>
    </source>
</evidence>
<dbReference type="GO" id="GO:0009307">
    <property type="term" value="P:DNA restriction-modification system"/>
    <property type="evidence" value="ECO:0007669"/>
    <property type="project" value="UniProtKB-KW"/>
</dbReference>
<dbReference type="SUPFAM" id="SSF116734">
    <property type="entry name" value="DNA methylase specificity domain"/>
    <property type="match status" value="2"/>
</dbReference>
<dbReference type="InterPro" id="IPR044946">
    <property type="entry name" value="Restrct_endonuc_typeI_TRD_sf"/>
</dbReference>
<dbReference type="CDD" id="cd17515">
    <property type="entry name" value="RMtype1_S_MjaORF132P_Sau1132ORF3780P-TRD1-CR1_like"/>
    <property type="match status" value="1"/>
</dbReference>